<keyword evidence="12" id="KW-1185">Reference proteome</keyword>
<evidence type="ECO:0000256" key="2">
    <source>
        <dbReference type="ARBA" id="ARBA00004604"/>
    </source>
</evidence>
<dbReference type="OrthoDB" id="1743802at2759"/>
<evidence type="ECO:0000256" key="8">
    <source>
        <dbReference type="ARBA" id="ARBA00023054"/>
    </source>
</evidence>
<feature type="compositionally biased region" description="Basic residues" evidence="10">
    <location>
        <begin position="7"/>
        <end position="21"/>
    </location>
</feature>
<protein>
    <submittedName>
        <fullName evidence="11">60S ribosomal subunit assembly/export protein LOC1</fullName>
    </submittedName>
</protein>
<keyword evidence="8" id="KW-0175">Coiled coil</keyword>
<comment type="similarity">
    <text evidence="3">Belongs to the LOC1 family.</text>
</comment>
<dbReference type="AlphaFoldDB" id="A0A8K0TI64"/>
<accession>A0A8K0TI64</accession>
<keyword evidence="9" id="KW-0539">Nucleus</keyword>
<proteinExistence type="inferred from homology"/>
<evidence type="ECO:0000313" key="11">
    <source>
        <dbReference type="EMBL" id="KAH7363122.1"/>
    </source>
</evidence>
<feature type="region of interest" description="Disordered" evidence="10">
    <location>
        <begin position="137"/>
        <end position="197"/>
    </location>
</feature>
<comment type="function">
    <text evidence="1">Required for efficient assembly and nuclear export of the 60S ribosomal subunit.</text>
</comment>
<comment type="subunit">
    <text evidence="4">Component of the 66S pre-ribosomal particle.</text>
</comment>
<feature type="compositionally biased region" description="Basic residues" evidence="10">
    <location>
        <begin position="188"/>
        <end position="197"/>
    </location>
</feature>
<keyword evidence="6" id="KW-0690">Ribosome biogenesis</keyword>
<evidence type="ECO:0000256" key="1">
    <source>
        <dbReference type="ARBA" id="ARBA00001977"/>
    </source>
</evidence>
<dbReference type="GO" id="GO:0051028">
    <property type="term" value="P:mRNA transport"/>
    <property type="evidence" value="ECO:0007669"/>
    <property type="project" value="UniProtKB-KW"/>
</dbReference>
<evidence type="ECO:0000256" key="3">
    <source>
        <dbReference type="ARBA" id="ARBA00008132"/>
    </source>
</evidence>
<evidence type="ECO:0000256" key="7">
    <source>
        <dbReference type="ARBA" id="ARBA00022816"/>
    </source>
</evidence>
<comment type="subcellular location">
    <subcellularLocation>
        <location evidence="2">Nucleus</location>
        <location evidence="2">Nucleolus</location>
    </subcellularLocation>
</comment>
<dbReference type="GO" id="GO:0008298">
    <property type="term" value="P:intracellular mRNA localization"/>
    <property type="evidence" value="ECO:0007669"/>
    <property type="project" value="TreeGrafter"/>
</dbReference>
<evidence type="ECO:0000256" key="6">
    <source>
        <dbReference type="ARBA" id="ARBA00022517"/>
    </source>
</evidence>
<comment type="caution">
    <text evidence="11">The sequence shown here is derived from an EMBL/GenBank/DDBJ whole genome shotgun (WGS) entry which is preliminary data.</text>
</comment>
<dbReference type="GO" id="GO:0005730">
    <property type="term" value="C:nucleolus"/>
    <property type="evidence" value="ECO:0007669"/>
    <property type="project" value="UniProtKB-SubCell"/>
</dbReference>
<dbReference type="InterPro" id="IPR037650">
    <property type="entry name" value="Loc1"/>
</dbReference>
<name>A0A8K0TI64_9PEZI</name>
<evidence type="ECO:0000256" key="10">
    <source>
        <dbReference type="SAM" id="MobiDB-lite"/>
    </source>
</evidence>
<dbReference type="GO" id="GO:0030687">
    <property type="term" value="C:preribosome, large subunit precursor"/>
    <property type="evidence" value="ECO:0007669"/>
    <property type="project" value="TreeGrafter"/>
</dbReference>
<organism evidence="11 12">
    <name type="scientific">Plectosphaerella cucumerina</name>
    <dbReference type="NCBI Taxonomy" id="40658"/>
    <lineage>
        <taxon>Eukaryota</taxon>
        <taxon>Fungi</taxon>
        <taxon>Dikarya</taxon>
        <taxon>Ascomycota</taxon>
        <taxon>Pezizomycotina</taxon>
        <taxon>Sordariomycetes</taxon>
        <taxon>Hypocreomycetidae</taxon>
        <taxon>Glomerellales</taxon>
        <taxon>Plectosphaerellaceae</taxon>
        <taxon>Plectosphaerella</taxon>
    </lineage>
</organism>
<keyword evidence="7" id="KW-0509">mRNA transport</keyword>
<dbReference type="GO" id="GO:0003729">
    <property type="term" value="F:mRNA binding"/>
    <property type="evidence" value="ECO:0007669"/>
    <property type="project" value="InterPro"/>
</dbReference>
<dbReference type="PANTHER" id="PTHR28028">
    <property type="entry name" value="60S RIBOSOMAL SUBUNIT ASSEMBLY/EXPORT PROTEIN LOC1"/>
    <property type="match status" value="1"/>
</dbReference>
<feature type="compositionally biased region" description="Basic and acidic residues" evidence="10">
    <location>
        <begin position="137"/>
        <end position="157"/>
    </location>
</feature>
<evidence type="ECO:0000256" key="4">
    <source>
        <dbReference type="ARBA" id="ARBA00011339"/>
    </source>
</evidence>
<keyword evidence="5" id="KW-0813">Transport</keyword>
<gene>
    <name evidence="11" type="ORF">B0T11DRAFT_282131</name>
</gene>
<reference evidence="11" key="1">
    <citation type="journal article" date="2021" name="Nat. Commun.">
        <title>Genetic determinants of endophytism in the Arabidopsis root mycobiome.</title>
        <authorList>
            <person name="Mesny F."/>
            <person name="Miyauchi S."/>
            <person name="Thiergart T."/>
            <person name="Pickel B."/>
            <person name="Atanasova L."/>
            <person name="Karlsson M."/>
            <person name="Huettel B."/>
            <person name="Barry K.W."/>
            <person name="Haridas S."/>
            <person name="Chen C."/>
            <person name="Bauer D."/>
            <person name="Andreopoulos W."/>
            <person name="Pangilinan J."/>
            <person name="LaButti K."/>
            <person name="Riley R."/>
            <person name="Lipzen A."/>
            <person name="Clum A."/>
            <person name="Drula E."/>
            <person name="Henrissat B."/>
            <person name="Kohler A."/>
            <person name="Grigoriev I.V."/>
            <person name="Martin F.M."/>
            <person name="Hacquard S."/>
        </authorList>
    </citation>
    <scope>NUCLEOTIDE SEQUENCE</scope>
    <source>
        <strain evidence="11">MPI-CAGE-AT-0016</strain>
    </source>
</reference>
<sequence>MAINKTRTVKNKHAGGKHGNRKPPPPGPPDGIVKSKTPKGTPPTQNPLKNKIQRLMDQRKRNKTRTYSDKELGVPTLNKITPVGVEKPRGKKKGKVFVDDRESMNTILALVQAEKEGQIESKMLKARQLEEIREARRVEAEKKEEEKKAKLEDVKDGLRKKRKRASASKFADKEESLHELTVAGTKATKAKKRVAFA</sequence>
<evidence type="ECO:0000313" key="12">
    <source>
        <dbReference type="Proteomes" id="UP000813385"/>
    </source>
</evidence>
<evidence type="ECO:0000256" key="5">
    <source>
        <dbReference type="ARBA" id="ARBA00022448"/>
    </source>
</evidence>
<dbReference type="PANTHER" id="PTHR28028:SF1">
    <property type="entry name" value="60S RIBOSOMAL SUBUNIT ASSEMBLY_EXPORT PROTEIN LOC1"/>
    <property type="match status" value="1"/>
</dbReference>
<feature type="region of interest" description="Disordered" evidence="10">
    <location>
        <begin position="1"/>
        <end position="73"/>
    </location>
</feature>
<dbReference type="GO" id="GO:0042273">
    <property type="term" value="P:ribosomal large subunit biogenesis"/>
    <property type="evidence" value="ECO:0007669"/>
    <property type="project" value="InterPro"/>
</dbReference>
<evidence type="ECO:0000256" key="9">
    <source>
        <dbReference type="ARBA" id="ARBA00023242"/>
    </source>
</evidence>
<dbReference type="Proteomes" id="UP000813385">
    <property type="component" value="Unassembled WGS sequence"/>
</dbReference>
<dbReference type="EMBL" id="JAGPXD010000003">
    <property type="protein sequence ID" value="KAH7363122.1"/>
    <property type="molecule type" value="Genomic_DNA"/>
</dbReference>